<evidence type="ECO:0000256" key="7">
    <source>
        <dbReference type="SAM" id="Phobius"/>
    </source>
</evidence>
<evidence type="ECO:0000259" key="8">
    <source>
        <dbReference type="Pfam" id="PF06271"/>
    </source>
</evidence>
<dbReference type="RefSeq" id="WP_126865749.1">
    <property type="nucleotide sequence ID" value="NZ_JAUSTX010000028.1"/>
</dbReference>
<evidence type="ECO:0000313" key="10">
    <source>
        <dbReference type="Proteomes" id="UP000267430"/>
    </source>
</evidence>
<evidence type="ECO:0000256" key="6">
    <source>
        <dbReference type="SAM" id="MobiDB-lite"/>
    </source>
</evidence>
<organism evidence="9 10">
    <name type="scientific">Peribacillus cavernae</name>
    <dbReference type="NCBI Taxonomy" id="1674310"/>
    <lineage>
        <taxon>Bacteria</taxon>
        <taxon>Bacillati</taxon>
        <taxon>Bacillota</taxon>
        <taxon>Bacilli</taxon>
        <taxon>Bacillales</taxon>
        <taxon>Bacillaceae</taxon>
        <taxon>Peribacillus</taxon>
    </lineage>
</organism>
<dbReference type="PANTHER" id="PTHR36115">
    <property type="entry name" value="PROLINE-RICH ANTIGEN HOMOLOG-RELATED"/>
    <property type="match status" value="1"/>
</dbReference>
<name>A0A433HH04_9BACI</name>
<protein>
    <submittedName>
        <fullName evidence="9">RDD family protein</fullName>
    </submittedName>
</protein>
<evidence type="ECO:0000256" key="4">
    <source>
        <dbReference type="ARBA" id="ARBA00022989"/>
    </source>
</evidence>
<proteinExistence type="predicted"/>
<reference evidence="9 10" key="1">
    <citation type="submission" date="2018-12" db="EMBL/GenBank/DDBJ databases">
        <title>Bacillus chawlae sp. nov., Bacillus glennii sp. nov., and Bacillus saganii sp. nov. Isolated from the Vehicle Assembly Building at Kennedy Space Center where the Viking Spacecraft were Assembled.</title>
        <authorList>
            <person name="Seuylemezian A."/>
            <person name="Vaishampayan P."/>
        </authorList>
    </citation>
    <scope>NUCLEOTIDE SEQUENCE [LARGE SCALE GENOMIC DNA]</scope>
    <source>
        <strain evidence="9 10">L5</strain>
    </source>
</reference>
<feature type="region of interest" description="Disordered" evidence="6">
    <location>
        <begin position="1"/>
        <end position="23"/>
    </location>
</feature>
<dbReference type="InterPro" id="IPR051791">
    <property type="entry name" value="Pra-immunoreactive"/>
</dbReference>
<keyword evidence="2" id="KW-1003">Cell membrane</keyword>
<dbReference type="OrthoDB" id="9793824at2"/>
<evidence type="ECO:0000256" key="3">
    <source>
        <dbReference type="ARBA" id="ARBA00022692"/>
    </source>
</evidence>
<keyword evidence="4 7" id="KW-1133">Transmembrane helix</keyword>
<gene>
    <name evidence="9" type="ORF">ELQ35_15340</name>
</gene>
<dbReference type="AlphaFoldDB" id="A0A433HH04"/>
<accession>A0A433HH04</accession>
<keyword evidence="5 7" id="KW-0472">Membrane</keyword>
<dbReference type="PANTHER" id="PTHR36115:SF9">
    <property type="entry name" value="LMO1584 PROTEIN"/>
    <property type="match status" value="1"/>
</dbReference>
<evidence type="ECO:0000256" key="1">
    <source>
        <dbReference type="ARBA" id="ARBA00004651"/>
    </source>
</evidence>
<feature type="transmembrane region" description="Helical" evidence="7">
    <location>
        <begin position="64"/>
        <end position="82"/>
    </location>
</feature>
<feature type="domain" description="RDD" evidence="8">
    <location>
        <begin position="57"/>
        <end position="181"/>
    </location>
</feature>
<dbReference type="InterPro" id="IPR010432">
    <property type="entry name" value="RDD"/>
</dbReference>
<dbReference type="GO" id="GO:0005886">
    <property type="term" value="C:plasma membrane"/>
    <property type="evidence" value="ECO:0007669"/>
    <property type="project" value="UniProtKB-SubCell"/>
</dbReference>
<evidence type="ECO:0000256" key="5">
    <source>
        <dbReference type="ARBA" id="ARBA00023136"/>
    </source>
</evidence>
<keyword evidence="10" id="KW-1185">Reference proteome</keyword>
<keyword evidence="3 7" id="KW-0812">Transmembrane</keyword>
<comment type="caution">
    <text evidence="9">The sequence shown here is derived from an EMBL/GenBank/DDBJ whole genome shotgun (WGS) entry which is preliminary data.</text>
</comment>
<feature type="transmembrane region" description="Helical" evidence="7">
    <location>
        <begin position="97"/>
        <end position="117"/>
    </location>
</feature>
<dbReference type="EMBL" id="RYZZ01000022">
    <property type="protein sequence ID" value="RUQ27627.1"/>
    <property type="molecule type" value="Genomic_DNA"/>
</dbReference>
<dbReference type="Proteomes" id="UP000267430">
    <property type="component" value="Unassembled WGS sequence"/>
</dbReference>
<evidence type="ECO:0000256" key="2">
    <source>
        <dbReference type="ARBA" id="ARBA00022475"/>
    </source>
</evidence>
<evidence type="ECO:0000313" key="9">
    <source>
        <dbReference type="EMBL" id="RUQ27627.1"/>
    </source>
</evidence>
<sequence length="190" mass="21722">MTERNEYAQDELLESSDTAKKNSTVRYHAEENKLPAIDDTGENVAPSIKGKEQVLPYAGFWMRFWAYLTDIIIVGSINRIIVKPIFKALDLSSDPGWFSPEAICTSIIFYLYFILMTKFLKKTLGKMIFGLKVVSLKEERLTWGTIVFREFIGRFISKTTIVGYIIVGLLPKKQGLHDIFADTTVILDKR</sequence>
<dbReference type="Pfam" id="PF06271">
    <property type="entry name" value="RDD"/>
    <property type="match status" value="1"/>
</dbReference>
<comment type="subcellular location">
    <subcellularLocation>
        <location evidence="1">Cell membrane</location>
        <topology evidence="1">Multi-pass membrane protein</topology>
    </subcellularLocation>
</comment>